<evidence type="ECO:0000313" key="2">
    <source>
        <dbReference type="Proteomes" id="UP000196082"/>
    </source>
</evidence>
<proteinExistence type="predicted"/>
<dbReference type="RefSeq" id="WP_086978871.1">
    <property type="nucleotide sequence ID" value="NZ_NFSB01000090.1"/>
</dbReference>
<organism evidence="1 2">
    <name type="scientific">Pseudomonas putida</name>
    <name type="common">Arthrobacter siderocapsulatus</name>
    <dbReference type="NCBI Taxonomy" id="303"/>
    <lineage>
        <taxon>Bacteria</taxon>
        <taxon>Pseudomonadati</taxon>
        <taxon>Pseudomonadota</taxon>
        <taxon>Gammaproteobacteria</taxon>
        <taxon>Pseudomonadales</taxon>
        <taxon>Pseudomonadaceae</taxon>
        <taxon>Pseudomonas</taxon>
    </lineage>
</organism>
<comment type="caution">
    <text evidence="1">The sequence shown here is derived from an EMBL/GenBank/DDBJ whole genome shotgun (WGS) entry which is preliminary data.</text>
</comment>
<name>A0A1Y3KL80_PSEPU</name>
<dbReference type="Proteomes" id="UP000196082">
    <property type="component" value="Unassembled WGS sequence"/>
</dbReference>
<evidence type="ECO:0000313" key="1">
    <source>
        <dbReference type="EMBL" id="OUM23813.1"/>
    </source>
</evidence>
<protein>
    <submittedName>
        <fullName evidence="1">Type II secretion system protein GspM</fullName>
    </submittedName>
</protein>
<sequence length="128" mass="14636">MNRDWMQRHRLKFAWLLIALLLAFLALREGLAQWRELSQWRGLAEQAASLHGGTGLSLERLKQSAEARRVVLAEVDVQGKAWQLRGQVADERVLQGWLQSLHEEGATPMQWGLEQDGKALRFDLVVQP</sequence>
<dbReference type="InterPro" id="IPR030927">
    <property type="entry name" value="T2SS_GspM_XcpZ"/>
</dbReference>
<dbReference type="NCBIfam" id="TIGR04412">
    <property type="entry name" value="T2SS_GspM_XcpZ"/>
    <property type="match status" value="1"/>
</dbReference>
<dbReference type="EMBL" id="NFSB01000090">
    <property type="protein sequence ID" value="OUM23813.1"/>
    <property type="molecule type" value="Genomic_DNA"/>
</dbReference>
<reference evidence="1 2" key="1">
    <citation type="submission" date="2017-05" db="EMBL/GenBank/DDBJ databases">
        <title>Whole genome sequence of Pseudomonas putida isolate 1312 commercialized as a biostimulant.</title>
        <authorList>
            <person name="Crovadore J."/>
            <person name="Blanc P."/>
            <person name="Chablais R."/>
            <person name="Cochard B."/>
            <person name="Grizard D."/>
            <person name="Lefort F."/>
        </authorList>
    </citation>
    <scope>NUCLEOTIDE SEQUENCE [LARGE SCALE GENOMIC DNA]</scope>
    <source>
        <strain evidence="1 2">1312</strain>
    </source>
</reference>
<dbReference type="AlphaFoldDB" id="A0A1Y3KL80"/>
<gene>
    <name evidence="1" type="ORF">B8W72_28345</name>
</gene>
<accession>A0A1Y3KL80</accession>